<accession>A0A1X4NP26</accession>
<dbReference type="AlphaFoldDB" id="A0A1X4NP26"/>
<protein>
    <submittedName>
        <fullName evidence="1">Uncharacterized protein</fullName>
    </submittedName>
</protein>
<comment type="caution">
    <text evidence="1">The sequence shown here is derived from an EMBL/GenBank/DDBJ whole genome shotgun (WGS) entry which is preliminary data.</text>
</comment>
<evidence type="ECO:0000313" key="2">
    <source>
        <dbReference type="Proteomes" id="UP000193926"/>
    </source>
</evidence>
<organism evidence="1 2">
    <name type="scientific">Marivita geojedonensis</name>
    <dbReference type="NCBI Taxonomy" id="1123756"/>
    <lineage>
        <taxon>Bacteria</taxon>
        <taxon>Pseudomonadati</taxon>
        <taxon>Pseudomonadota</taxon>
        <taxon>Alphaproteobacteria</taxon>
        <taxon>Rhodobacterales</taxon>
        <taxon>Roseobacteraceae</taxon>
        <taxon>Marivita</taxon>
    </lineage>
</organism>
<gene>
    <name evidence="1" type="ORF">MGEO_03565</name>
</gene>
<evidence type="ECO:0000313" key="1">
    <source>
        <dbReference type="EMBL" id="OSQ52472.1"/>
    </source>
</evidence>
<proteinExistence type="predicted"/>
<dbReference type="OrthoDB" id="4119929at1224"/>
<sequence>MKPVELPEVQSYLTLVEESDGCDALFRAEVEALDELNLKAEGVDWADTAGTDELHDYWLAADTAKRQAHLGMICHMRAQAWHAIWRKFLK</sequence>
<dbReference type="RefSeq" id="WP_085635348.1">
    <property type="nucleotide sequence ID" value="NZ_JFKC01000002.1"/>
</dbReference>
<dbReference type="Proteomes" id="UP000193926">
    <property type="component" value="Unassembled WGS sequence"/>
</dbReference>
<name>A0A1X4NP26_9RHOB</name>
<keyword evidence="2" id="KW-1185">Reference proteome</keyword>
<dbReference type="EMBL" id="JFKC01000002">
    <property type="protein sequence ID" value="OSQ52472.1"/>
    <property type="molecule type" value="Genomic_DNA"/>
</dbReference>
<reference evidence="1 2" key="1">
    <citation type="submission" date="2014-03" db="EMBL/GenBank/DDBJ databases">
        <title>The draft genome sequence of Marivita geojedonensis KCTC 23882.</title>
        <authorList>
            <person name="Lai Q."/>
            <person name="Shao Z."/>
        </authorList>
    </citation>
    <scope>NUCLEOTIDE SEQUENCE [LARGE SCALE GENOMIC DNA]</scope>
    <source>
        <strain evidence="1 2">DPG-138</strain>
    </source>
</reference>